<evidence type="ECO:0000256" key="1">
    <source>
        <dbReference type="ARBA" id="ARBA00023268"/>
    </source>
</evidence>
<keyword evidence="1" id="KW-0511">Multifunctional enzyme</keyword>
<dbReference type="InterPro" id="IPR041577">
    <property type="entry name" value="RT_RNaseH_2"/>
</dbReference>
<dbReference type="PANTHER" id="PTHR37984:SF5">
    <property type="entry name" value="PROTEIN NYNRIN-LIKE"/>
    <property type="match status" value="1"/>
</dbReference>
<dbReference type="PANTHER" id="PTHR37984">
    <property type="entry name" value="PROTEIN CBG26694"/>
    <property type="match status" value="1"/>
</dbReference>
<evidence type="ECO:0000256" key="2">
    <source>
        <dbReference type="SAM" id="MobiDB-lite"/>
    </source>
</evidence>
<dbReference type="InterPro" id="IPR043502">
    <property type="entry name" value="DNA/RNA_pol_sf"/>
</dbReference>
<dbReference type="SUPFAM" id="SSF56672">
    <property type="entry name" value="DNA/RNA polymerases"/>
    <property type="match status" value="1"/>
</dbReference>
<dbReference type="FunFam" id="3.30.70.270:FF:000020">
    <property type="entry name" value="Transposon Tf2-6 polyprotein-like Protein"/>
    <property type="match status" value="1"/>
</dbReference>
<dbReference type="OrthoDB" id="2975412at2759"/>
<feature type="domain" description="Integrase zinc-binding" evidence="4">
    <location>
        <begin position="251"/>
        <end position="308"/>
    </location>
</feature>
<dbReference type="HOGENOM" id="CLU_000384_33_2_1"/>
<dbReference type="EMBL" id="KN833913">
    <property type="protein sequence ID" value="KIK14956.1"/>
    <property type="molecule type" value="Genomic_DNA"/>
</dbReference>
<organism evidence="5 6">
    <name type="scientific">Pisolithus microcarpus 441</name>
    <dbReference type="NCBI Taxonomy" id="765257"/>
    <lineage>
        <taxon>Eukaryota</taxon>
        <taxon>Fungi</taxon>
        <taxon>Dikarya</taxon>
        <taxon>Basidiomycota</taxon>
        <taxon>Agaricomycotina</taxon>
        <taxon>Agaricomycetes</taxon>
        <taxon>Agaricomycetidae</taxon>
        <taxon>Boletales</taxon>
        <taxon>Sclerodermatineae</taxon>
        <taxon>Pisolithaceae</taxon>
        <taxon>Pisolithus</taxon>
    </lineage>
</organism>
<protein>
    <submittedName>
        <fullName evidence="5">Unplaced genomic scaffold scaffold_229, whole genome shotgun sequence</fullName>
    </submittedName>
</protein>
<keyword evidence="6" id="KW-1185">Reference proteome</keyword>
<reference evidence="6" key="2">
    <citation type="submission" date="2015-01" db="EMBL/GenBank/DDBJ databases">
        <title>Evolutionary Origins and Diversification of the Mycorrhizal Mutualists.</title>
        <authorList>
            <consortium name="DOE Joint Genome Institute"/>
            <consortium name="Mycorrhizal Genomics Consortium"/>
            <person name="Kohler A."/>
            <person name="Kuo A."/>
            <person name="Nagy L.G."/>
            <person name="Floudas D."/>
            <person name="Copeland A."/>
            <person name="Barry K.W."/>
            <person name="Cichocki N."/>
            <person name="Veneault-Fourrey C."/>
            <person name="LaButti K."/>
            <person name="Lindquist E.A."/>
            <person name="Lipzen A."/>
            <person name="Lundell T."/>
            <person name="Morin E."/>
            <person name="Murat C."/>
            <person name="Riley R."/>
            <person name="Ohm R."/>
            <person name="Sun H."/>
            <person name="Tunlid A."/>
            <person name="Henrissat B."/>
            <person name="Grigoriev I.V."/>
            <person name="Hibbett D.S."/>
            <person name="Martin F."/>
        </authorList>
    </citation>
    <scope>NUCLEOTIDE SEQUENCE [LARGE SCALE GENOMIC DNA]</scope>
    <source>
        <strain evidence="6">441</strain>
    </source>
</reference>
<dbReference type="Proteomes" id="UP000054018">
    <property type="component" value="Unassembled WGS sequence"/>
</dbReference>
<proteinExistence type="predicted"/>
<dbReference type="AlphaFoldDB" id="A0A0C9YEE8"/>
<evidence type="ECO:0000313" key="5">
    <source>
        <dbReference type="EMBL" id="KIK14956.1"/>
    </source>
</evidence>
<dbReference type="InterPro" id="IPR041588">
    <property type="entry name" value="Integrase_H2C2"/>
</dbReference>
<dbReference type="Pfam" id="PF17919">
    <property type="entry name" value="RT_RNaseH_2"/>
    <property type="match status" value="1"/>
</dbReference>
<evidence type="ECO:0000259" key="4">
    <source>
        <dbReference type="Pfam" id="PF17921"/>
    </source>
</evidence>
<feature type="non-terminal residue" evidence="5">
    <location>
        <position position="1"/>
    </location>
</feature>
<evidence type="ECO:0000259" key="3">
    <source>
        <dbReference type="Pfam" id="PF17919"/>
    </source>
</evidence>
<dbReference type="STRING" id="765257.A0A0C9YEE8"/>
<gene>
    <name evidence="5" type="ORF">PISMIDRAFT_116053</name>
</gene>
<sequence>NFYRKFIAGYSTISAPLHHLSKKDVSWNWGSDQQQAFNKLKAALGSSPVLSIPDPSKPFTLFTDALQLATGAVLAQKGEDNEWHPCSYLSESLKGAEKNYPMYDLEFLAVICAIKAFRHYLISPVAPTIVFTDHKNLEYYKEPQKFSQQQTCWFSYVQGFPLKFSYTLGRLMMAPDTLSRHSDHTPPEPVVATLLPLSAWLEGGCGIYALSTEVYERTKSKMPKDSTLSAENPEISSHPDGTKRHKNRIYIPPGARKECLLSYQDHPSAGHPRIKAMTCKMVKDVWWPGMWKYICNYVKGCAVCQSAKVITHPVTPHQQTSPALYRATQICIWLQT</sequence>
<name>A0A0C9YEE8_9AGAM</name>
<dbReference type="InterPro" id="IPR043128">
    <property type="entry name" value="Rev_trsase/Diguanyl_cyclase"/>
</dbReference>
<feature type="domain" description="Reverse transcriptase/retrotransposon-derived protein RNase H-like" evidence="3">
    <location>
        <begin position="29"/>
        <end position="123"/>
    </location>
</feature>
<dbReference type="GO" id="GO:0003824">
    <property type="term" value="F:catalytic activity"/>
    <property type="evidence" value="ECO:0007669"/>
    <property type="project" value="UniProtKB-KW"/>
</dbReference>
<dbReference type="Gene3D" id="3.30.70.270">
    <property type="match status" value="1"/>
</dbReference>
<evidence type="ECO:0000313" key="6">
    <source>
        <dbReference type="Proteomes" id="UP000054018"/>
    </source>
</evidence>
<dbReference type="InterPro" id="IPR050951">
    <property type="entry name" value="Retrovirus_Pol_polyprotein"/>
</dbReference>
<accession>A0A0C9YEE8</accession>
<dbReference type="Pfam" id="PF17921">
    <property type="entry name" value="Integrase_H2C2"/>
    <property type="match status" value="1"/>
</dbReference>
<feature type="region of interest" description="Disordered" evidence="2">
    <location>
        <begin position="221"/>
        <end position="246"/>
    </location>
</feature>
<reference evidence="5 6" key="1">
    <citation type="submission" date="2014-04" db="EMBL/GenBank/DDBJ databases">
        <authorList>
            <consortium name="DOE Joint Genome Institute"/>
            <person name="Kuo A."/>
            <person name="Kohler A."/>
            <person name="Costa M.D."/>
            <person name="Nagy L.G."/>
            <person name="Floudas D."/>
            <person name="Copeland A."/>
            <person name="Barry K.W."/>
            <person name="Cichocki N."/>
            <person name="Veneault-Fourrey C."/>
            <person name="LaButti K."/>
            <person name="Lindquist E.A."/>
            <person name="Lipzen A."/>
            <person name="Lundell T."/>
            <person name="Morin E."/>
            <person name="Murat C."/>
            <person name="Sun H."/>
            <person name="Tunlid A."/>
            <person name="Henrissat B."/>
            <person name="Grigoriev I.V."/>
            <person name="Hibbett D.S."/>
            <person name="Martin F."/>
            <person name="Nordberg H.P."/>
            <person name="Cantor M.N."/>
            <person name="Hua S.X."/>
        </authorList>
    </citation>
    <scope>NUCLEOTIDE SEQUENCE [LARGE SCALE GENOMIC DNA]</scope>
    <source>
        <strain evidence="5 6">441</strain>
    </source>
</reference>
<dbReference type="Gene3D" id="1.10.340.70">
    <property type="match status" value="1"/>
</dbReference>
<dbReference type="CDD" id="cd09274">
    <property type="entry name" value="RNase_HI_RT_Ty3"/>
    <property type="match status" value="1"/>
</dbReference>